<proteinExistence type="predicted"/>
<comment type="caution">
    <text evidence="2">The sequence shown here is derived from an EMBL/GenBank/DDBJ whole genome shotgun (WGS) entry which is preliminary data.</text>
</comment>
<dbReference type="Proteomes" id="UP000562027">
    <property type="component" value="Unassembled WGS sequence"/>
</dbReference>
<gene>
    <name evidence="2" type="ORF">HNP55_000012</name>
</gene>
<reference evidence="2 3" key="1">
    <citation type="submission" date="2020-08" db="EMBL/GenBank/DDBJ databases">
        <title>Functional genomics of gut bacteria from endangered species of beetles.</title>
        <authorList>
            <person name="Carlos-Shanley C."/>
        </authorList>
    </citation>
    <scope>NUCLEOTIDE SEQUENCE [LARGE SCALE GENOMIC DNA]</scope>
    <source>
        <strain evidence="2 3">S00239</strain>
    </source>
</reference>
<evidence type="ECO:0000313" key="2">
    <source>
        <dbReference type="EMBL" id="MBB4841517.1"/>
    </source>
</evidence>
<dbReference type="PANTHER" id="PTHR30441">
    <property type="entry name" value="DUF748 DOMAIN-CONTAINING PROTEIN"/>
    <property type="match status" value="1"/>
</dbReference>
<dbReference type="InterPro" id="IPR052894">
    <property type="entry name" value="AsmA-related"/>
</dbReference>
<keyword evidence="1" id="KW-0175">Coiled coil</keyword>
<accession>A0A840L7X9</accession>
<keyword evidence="3" id="KW-1185">Reference proteome</keyword>
<dbReference type="InterPro" id="IPR036737">
    <property type="entry name" value="OmpA-like_sf"/>
</dbReference>
<name>A0A840L7X9_9BURK</name>
<dbReference type="PANTHER" id="PTHR30441:SF8">
    <property type="entry name" value="DUF748 DOMAIN-CONTAINING PROTEIN"/>
    <property type="match status" value="1"/>
</dbReference>
<evidence type="ECO:0000313" key="3">
    <source>
        <dbReference type="Proteomes" id="UP000562027"/>
    </source>
</evidence>
<dbReference type="Gene3D" id="3.30.1330.60">
    <property type="entry name" value="OmpA-like domain"/>
    <property type="match status" value="1"/>
</dbReference>
<sequence>MIVSYLVLPRLVQSLGAKAGSEALGRELSIGRVEFAPWRLGLSLQDVRVAGLPDQRDPLLTLERLELDLSLSSLWHFSPVVDALSLQKPVLRLTRTAEGHYDIDDLIAKFSAPRPAKAKSEPLALALYNIELQDGQILLDDQPMQRRHELSQLRLALPFLSTANADVKVWVQPALAGALNGVHFGSQGEVLPFAAQPEAKLNFKLDELDLAPYLGYLPAALPLRLAKGKVQAELALQFQQPAKQKPQLTVSGQIKLADFALQKPDQSPWLAWQSLSLGLKQLQPLQQHIALGELHWQGLDLQLDRDAAGHIWLPTGAAPAKPAPSKSAGAASPWRFSLDRFKLSDSTLAWRDAGVPGHMALNLSQMELELGAVQWPMKTASRLAFSAQLRPVTGRGAGQAQAAAQLKGEGQIDPAELTAGLAWEQLPLQWFEPYWAAQTPLRFMASAAGRASLKLAQPLDEDPLARLSLGLQDLQVGQLTVSAQGAKSADALFKLAELKLDKAELDLGSQAIKAGELSLAKPDLLLARAKGADWNFAALLPAASAAGGAKKSPATLASGRPVLKLSAPEGEARPKAKPASADWQLNLQALKVDGGQLRLQDAAAPAGVASLKADQLRLRLDALAWPGASAGSAAQLSFRLGGVQAAQQEGRRAGRRVQTQIAAAAVPAGSFDWRGRLVLQPLSASGKLRAERLPLHLLAPYLDPALGLSLQRAELGLRGEFKGKQQGSDWLGEAQADVLLTDLRLQQTRLQDGQRVLGEDLLNWQALNLDGLRFEMKPSQTPQLAIAELRLSDFFARLLIDEQGRFNLSSLGAEKEAKAVAPAAAASAAAALPLQISVEQTRISKGRVDFTDHFVRPNYSAQLSELEGSLGAVKSGQAGLAPLQLRGKVAGTGLLEIDGQLNPLGSPLQLDVRASASDIELAPLSPYAAKYAGYAIERGKLSTKLQYKIEAGGALQASNQLILNQLTFGEAVASPDATKLPVLLAVALMKDRNGVIDVDLPVSGSINDPQFSVGAVVWKLVLNLIGKALTSPFSLLRGGGGDDHSRIAFAPGSATPSSPQALDKVAKALLDRPGLNLTITGSADLEQERDAIQQAQLKRAMLAQRRLELQRRQTASADAEAAAADLSLSEADRTRLLKAVYEATKLPGKPRNMLGLAKDLPAAEMRGLLLASYPVDEAGVRALSLARGVAVRDALIAKGLPNSRIFLASPKLHHSEAAGKGEAWTPAVELKLATD</sequence>
<evidence type="ECO:0000256" key="1">
    <source>
        <dbReference type="SAM" id="Coils"/>
    </source>
</evidence>
<dbReference type="Pfam" id="PF05359">
    <property type="entry name" value="DUF748"/>
    <property type="match status" value="3"/>
</dbReference>
<organism evidence="2 3">
    <name type="scientific">Roseateles oligotrophus</name>
    <dbReference type="NCBI Taxonomy" id="1769250"/>
    <lineage>
        <taxon>Bacteria</taxon>
        <taxon>Pseudomonadati</taxon>
        <taxon>Pseudomonadota</taxon>
        <taxon>Betaproteobacteria</taxon>
        <taxon>Burkholderiales</taxon>
        <taxon>Sphaerotilaceae</taxon>
        <taxon>Roseateles</taxon>
    </lineage>
</organism>
<dbReference type="EMBL" id="JACHLP010000001">
    <property type="protein sequence ID" value="MBB4841517.1"/>
    <property type="molecule type" value="Genomic_DNA"/>
</dbReference>
<dbReference type="InterPro" id="IPR008023">
    <property type="entry name" value="DUF748"/>
</dbReference>
<protein>
    <submittedName>
        <fullName evidence="2">Uncharacterized protein involved in outer membrane biogenesis</fullName>
    </submittedName>
</protein>
<dbReference type="AlphaFoldDB" id="A0A840L7X9"/>
<dbReference type="GO" id="GO:0005886">
    <property type="term" value="C:plasma membrane"/>
    <property type="evidence" value="ECO:0007669"/>
    <property type="project" value="TreeGrafter"/>
</dbReference>
<feature type="coiled-coil region" evidence="1">
    <location>
        <begin position="1085"/>
        <end position="1112"/>
    </location>
</feature>
<dbReference type="GO" id="GO:0090313">
    <property type="term" value="P:regulation of protein targeting to membrane"/>
    <property type="evidence" value="ECO:0007669"/>
    <property type="project" value="TreeGrafter"/>
</dbReference>